<evidence type="ECO:0000313" key="1">
    <source>
        <dbReference type="EMBL" id="OGF66847.1"/>
    </source>
</evidence>
<dbReference type="STRING" id="1817863.A2Y62_19260"/>
<dbReference type="Pfam" id="PF13376">
    <property type="entry name" value="OmdA"/>
    <property type="match status" value="1"/>
</dbReference>
<comment type="caution">
    <text evidence="1">The sequence shown here is derived from an EMBL/GenBank/DDBJ whole genome shotgun (WGS) entry which is preliminary data.</text>
</comment>
<dbReference type="Proteomes" id="UP000178943">
    <property type="component" value="Unassembled WGS sequence"/>
</dbReference>
<dbReference type="AlphaFoldDB" id="A0A1F5VUA3"/>
<gene>
    <name evidence="1" type="ORF">A2Y62_19260</name>
</gene>
<name>A0A1F5VUA3_9BACT</name>
<sequence>MTIIPLPLIMDMLDENPTTAAALKKFRDVLIIMRMITAKNKTEWREWLKQNHATEKEVWLIFYKKHTGKPCVFYEEAVEEALCFGWIDSIIKRIDEEKYAQKFTPPKKRCYVGWITSAKREETQLKRLSEAISLLVQGKELGMK</sequence>
<reference evidence="1 2" key="1">
    <citation type="journal article" date="2016" name="Nat. Commun.">
        <title>Thousands of microbial genomes shed light on interconnected biogeochemical processes in an aquifer system.</title>
        <authorList>
            <person name="Anantharaman K."/>
            <person name="Brown C.T."/>
            <person name="Hug L.A."/>
            <person name="Sharon I."/>
            <person name="Castelle C.J."/>
            <person name="Probst A.J."/>
            <person name="Thomas B.C."/>
            <person name="Singh A."/>
            <person name="Wilkins M.J."/>
            <person name="Karaoz U."/>
            <person name="Brodie E.L."/>
            <person name="Williams K.H."/>
            <person name="Hubbard S.S."/>
            <person name="Banfield J.F."/>
        </authorList>
    </citation>
    <scope>NUCLEOTIDE SEQUENCE [LARGE SCALE GENOMIC DNA]</scope>
</reference>
<evidence type="ECO:0000313" key="2">
    <source>
        <dbReference type="Proteomes" id="UP000178943"/>
    </source>
</evidence>
<proteinExistence type="predicted"/>
<accession>A0A1F5VUA3</accession>
<protein>
    <submittedName>
        <fullName evidence="1">Uncharacterized protein</fullName>
    </submittedName>
</protein>
<dbReference type="EMBL" id="MFGW01000082">
    <property type="protein sequence ID" value="OGF66847.1"/>
    <property type="molecule type" value="Genomic_DNA"/>
</dbReference>
<organism evidence="1 2">
    <name type="scientific">Candidatus Fischerbacteria bacterium RBG_13_37_8</name>
    <dbReference type="NCBI Taxonomy" id="1817863"/>
    <lineage>
        <taxon>Bacteria</taxon>
        <taxon>Candidatus Fischeribacteriota</taxon>
    </lineage>
</organism>